<dbReference type="GO" id="GO:0005829">
    <property type="term" value="C:cytosol"/>
    <property type="evidence" value="ECO:0007669"/>
    <property type="project" value="TreeGrafter"/>
</dbReference>
<dbReference type="Pfam" id="PF13657">
    <property type="entry name" value="Couple_hipA"/>
    <property type="match status" value="1"/>
</dbReference>
<evidence type="ECO:0000313" key="6">
    <source>
        <dbReference type="EMBL" id="QQC58846.1"/>
    </source>
</evidence>
<dbReference type="InterPro" id="IPR012893">
    <property type="entry name" value="HipA-like_C"/>
</dbReference>
<evidence type="ECO:0000313" key="7">
    <source>
        <dbReference type="Proteomes" id="UP000595221"/>
    </source>
</evidence>
<dbReference type="InterPro" id="IPR052028">
    <property type="entry name" value="HipA_Ser/Thr_kinase"/>
</dbReference>
<dbReference type="PANTHER" id="PTHR37419">
    <property type="entry name" value="SERINE/THREONINE-PROTEIN KINASE TOXIN HIPA"/>
    <property type="match status" value="1"/>
</dbReference>
<reference evidence="6 7" key="1">
    <citation type="submission" date="2020-12" db="EMBL/GenBank/DDBJ databases">
        <title>FDA dAtabase for Regulatory Grade micrObial Sequences (FDA-ARGOS): Supporting development and validation of Infectious Disease Dx tests.</title>
        <authorList>
            <person name="Sproer C."/>
            <person name="Gronow S."/>
            <person name="Severitt S."/>
            <person name="Schroder I."/>
            <person name="Tallon L."/>
            <person name="Sadzewicz L."/>
            <person name="Zhao X."/>
            <person name="Boylan J."/>
            <person name="Ott S."/>
            <person name="Bowen H."/>
            <person name="Vavikolanu K."/>
            <person name="Mehta A."/>
            <person name="Aluvathingal J."/>
            <person name="Nadendla S."/>
            <person name="Lowell S."/>
            <person name="Myers T."/>
            <person name="Yan Y."/>
            <person name="Sichtig H."/>
        </authorList>
    </citation>
    <scope>NUCLEOTIDE SEQUENCE [LARGE SCALE GENOMIC DNA]</scope>
    <source>
        <strain evidence="6 7">FDAARGOS_1001</strain>
    </source>
</reference>
<protein>
    <submittedName>
        <fullName evidence="6">HipA domain-containing protein</fullName>
    </submittedName>
</protein>
<dbReference type="EMBL" id="CP066078">
    <property type="protein sequence ID" value="QQC58846.1"/>
    <property type="molecule type" value="Genomic_DNA"/>
</dbReference>
<comment type="similarity">
    <text evidence="1">Belongs to the HipA Ser/Thr kinase family.</text>
</comment>
<dbReference type="Gene3D" id="1.10.1070.20">
    <property type="match status" value="1"/>
</dbReference>
<accession>A0A7T4MSM2</accession>
<keyword evidence="2" id="KW-0808">Transferase</keyword>
<organism evidence="6 7">
    <name type="scientific">Rothia kristinae</name>
    <dbReference type="NCBI Taxonomy" id="37923"/>
    <lineage>
        <taxon>Bacteria</taxon>
        <taxon>Bacillati</taxon>
        <taxon>Actinomycetota</taxon>
        <taxon>Actinomycetes</taxon>
        <taxon>Micrococcales</taxon>
        <taxon>Micrococcaceae</taxon>
        <taxon>Rothia</taxon>
    </lineage>
</organism>
<dbReference type="Pfam" id="PF07804">
    <property type="entry name" value="HipA_C"/>
    <property type="match status" value="1"/>
</dbReference>
<evidence type="ECO:0000259" key="4">
    <source>
        <dbReference type="Pfam" id="PF07804"/>
    </source>
</evidence>
<evidence type="ECO:0000256" key="1">
    <source>
        <dbReference type="ARBA" id="ARBA00010164"/>
    </source>
</evidence>
<evidence type="ECO:0000256" key="2">
    <source>
        <dbReference type="ARBA" id="ARBA00022679"/>
    </source>
</evidence>
<gene>
    <name evidence="6" type="ORF">I6H58_07655</name>
</gene>
<dbReference type="AlphaFoldDB" id="A0A7T4MSM2"/>
<dbReference type="NCBIfam" id="TIGR03071">
    <property type="entry name" value="couple_hipA"/>
    <property type="match status" value="1"/>
</dbReference>
<dbReference type="GO" id="GO:0004674">
    <property type="term" value="F:protein serine/threonine kinase activity"/>
    <property type="evidence" value="ECO:0007669"/>
    <property type="project" value="TreeGrafter"/>
</dbReference>
<keyword evidence="3" id="KW-0418">Kinase</keyword>
<dbReference type="Proteomes" id="UP000595221">
    <property type="component" value="Chromosome"/>
</dbReference>
<sequence length="392" mass="41883">MTRGDLEQLRFVGAADVFKNGHLVARLERTESGGVLFTSLADVDVATSLPAGAPSGPGVPGALPPFFANLLPEGHRLSVVRRAAKTSLDDELTLLLAVGTDLPGDVQVVPAGGDPEPAPAQLSGEAEALDFAEVMDIPDSHGLPGVQPKASASMLTAPVWARGIPQILKVDPPEYPHQVRNEAEHLRAAGRLGLPTAQTQRVTDRRGREGLLVTRFDRIVGDAGVRRVAMEDAAQVLRAHPAQKYELDTEEVITALADLTRAPLIARRNLFLQFLFAWLTGNGDLHAKNVSVLASGPGGSWEVAPIYDVPSTLIYGDSSSALPVDGRVRNIRARHWQSCAAALGLPPRAAQSTFQVALRAAAAVDWSALPFTGSPLRAPERELRWRRAELEA</sequence>
<dbReference type="PANTHER" id="PTHR37419:SF1">
    <property type="entry name" value="SERINE_THREONINE-PROTEIN KINASE TOXIN HIPA"/>
    <property type="match status" value="1"/>
</dbReference>
<dbReference type="InterPro" id="IPR017508">
    <property type="entry name" value="HipA_N1"/>
</dbReference>
<proteinExistence type="inferred from homology"/>
<name>A0A7T4MSM2_9MICC</name>
<dbReference type="RefSeq" id="WP_198489874.1">
    <property type="nucleotide sequence ID" value="NZ_CP066078.1"/>
</dbReference>
<feature type="domain" description="HipA N-terminal subdomain 1" evidence="5">
    <location>
        <begin position="16"/>
        <end position="108"/>
    </location>
</feature>
<evidence type="ECO:0000259" key="5">
    <source>
        <dbReference type="Pfam" id="PF13657"/>
    </source>
</evidence>
<evidence type="ECO:0000256" key="3">
    <source>
        <dbReference type="ARBA" id="ARBA00022777"/>
    </source>
</evidence>
<feature type="domain" description="HipA-like C-terminal" evidence="4">
    <location>
        <begin position="143"/>
        <end position="361"/>
    </location>
</feature>